<dbReference type="PANTHER" id="PTHR10953:SF102">
    <property type="entry name" value="ADENYLYLTRANSFERASE AND SULFURTRANSFERASE MOCS3"/>
    <property type="match status" value="1"/>
</dbReference>
<dbReference type="InterPro" id="IPR035985">
    <property type="entry name" value="Ubiquitin-activating_enz"/>
</dbReference>
<dbReference type="GO" id="GO:0004792">
    <property type="term" value="F:thiosulfate-cyanide sulfurtransferase activity"/>
    <property type="evidence" value="ECO:0007669"/>
    <property type="project" value="TreeGrafter"/>
</dbReference>
<dbReference type="SUPFAM" id="SSF69572">
    <property type="entry name" value="Activating enzymes of the ubiquitin-like proteins"/>
    <property type="match status" value="1"/>
</dbReference>
<keyword evidence="14" id="KW-0548">Nucleotidyltransferase</keyword>
<accession>A0AAW9QDJ0</accession>
<organism evidence="14 15">
    <name type="scientific">Aquincola agrisoli</name>
    <dbReference type="NCBI Taxonomy" id="3119538"/>
    <lineage>
        <taxon>Bacteria</taxon>
        <taxon>Pseudomonadati</taxon>
        <taxon>Pseudomonadota</taxon>
        <taxon>Betaproteobacteria</taxon>
        <taxon>Burkholderiales</taxon>
        <taxon>Sphaerotilaceae</taxon>
        <taxon>Aquincola</taxon>
    </lineage>
</organism>
<dbReference type="GO" id="GO:0005524">
    <property type="term" value="F:ATP binding"/>
    <property type="evidence" value="ECO:0007669"/>
    <property type="project" value="UniProtKB-KW"/>
</dbReference>
<evidence type="ECO:0000256" key="11">
    <source>
        <dbReference type="ARBA" id="ARBA00075328"/>
    </source>
</evidence>
<proteinExistence type="inferred from homology"/>
<dbReference type="GO" id="GO:0008146">
    <property type="term" value="F:sulfotransferase activity"/>
    <property type="evidence" value="ECO:0007669"/>
    <property type="project" value="TreeGrafter"/>
</dbReference>
<comment type="caution">
    <text evidence="14">The sequence shown here is derived from an EMBL/GenBank/DDBJ whole genome shotgun (WGS) entry which is preliminary data.</text>
</comment>
<dbReference type="NCBIfam" id="NF004281">
    <property type="entry name" value="PRK05690.1"/>
    <property type="match status" value="1"/>
</dbReference>
<dbReference type="EMBL" id="JAZIBG010000017">
    <property type="protein sequence ID" value="MEF7613489.1"/>
    <property type="molecule type" value="Genomic_DNA"/>
</dbReference>
<evidence type="ECO:0000256" key="6">
    <source>
        <dbReference type="ARBA" id="ARBA00055169"/>
    </source>
</evidence>
<evidence type="ECO:0000256" key="7">
    <source>
        <dbReference type="ARBA" id="ARBA00063809"/>
    </source>
</evidence>
<evidence type="ECO:0000256" key="3">
    <source>
        <dbReference type="ARBA" id="ARBA00022741"/>
    </source>
</evidence>
<keyword evidence="4" id="KW-0067">ATP-binding</keyword>
<evidence type="ECO:0000256" key="9">
    <source>
        <dbReference type="ARBA" id="ARBA00073635"/>
    </source>
</evidence>
<comment type="similarity">
    <text evidence="1">Belongs to the HesA/MoeB/ThiF family.</text>
</comment>
<sequence>MNDDQLLRYSRHILLDDLGVEGQQRLLDAHALVIGAGGLGSPVLLYLATAGVGRITVVDDDTVDLTNLQRQIVHDMARIGRAKAESAAETVARINPEVQLRPVVQRAGARELGALVAKADVVLDCCDNFATRQAVNAACVQHRRPLVSGAAIGFDGQVSVYDPRGPDSPCYACVFPPDAPPEEVRCATMGVFAPLVGIIGSVQAAEALKLLAGVGTPLAGRLQMLDARRMEWSEIRIARQPGCAVCSTPH</sequence>
<dbReference type="FunFam" id="3.40.50.720:FF:000033">
    <property type="entry name" value="Adenylyltransferase and sulfurtransferase MOCS3"/>
    <property type="match status" value="1"/>
</dbReference>
<dbReference type="Gene3D" id="3.40.50.720">
    <property type="entry name" value="NAD(P)-binding Rossmann-like Domain"/>
    <property type="match status" value="1"/>
</dbReference>
<dbReference type="Proteomes" id="UP001336250">
    <property type="component" value="Unassembled WGS sequence"/>
</dbReference>
<evidence type="ECO:0000256" key="2">
    <source>
        <dbReference type="ARBA" id="ARBA00022679"/>
    </source>
</evidence>
<protein>
    <recommendedName>
        <fullName evidence="9">Molybdopterin-synthase adenylyltransferase</fullName>
        <ecNumber evidence="8">2.7.7.80</ecNumber>
    </recommendedName>
    <alternativeName>
        <fullName evidence="12">MoaD protein adenylase</fullName>
    </alternativeName>
    <alternativeName>
        <fullName evidence="10">Molybdopterin-converting factor subunit 1 adenylase</fullName>
    </alternativeName>
    <alternativeName>
        <fullName evidence="11">Sulfur carrier protein MoaD adenylyltransferase</fullName>
    </alternativeName>
</protein>
<comment type="subunit">
    <text evidence="7">Homodimer. Forms a stable heterotetrameric complex of 2 MoeB and 2 MoaD during adenylation of MoaD.</text>
</comment>
<evidence type="ECO:0000256" key="10">
    <source>
        <dbReference type="ARBA" id="ARBA00075110"/>
    </source>
</evidence>
<keyword evidence="15" id="KW-1185">Reference proteome</keyword>
<evidence type="ECO:0000256" key="1">
    <source>
        <dbReference type="ARBA" id="ARBA00009919"/>
    </source>
</evidence>
<dbReference type="GO" id="GO:0008641">
    <property type="term" value="F:ubiquitin-like modifier activating enzyme activity"/>
    <property type="evidence" value="ECO:0007669"/>
    <property type="project" value="InterPro"/>
</dbReference>
<comment type="function">
    <text evidence="6">Catalyzes the adenylation by ATP of the carboxyl group of the C-terminal glycine of sulfur carrier protein MoaD.</text>
</comment>
<dbReference type="CDD" id="cd00757">
    <property type="entry name" value="ThiF_MoeB_HesA_family"/>
    <property type="match status" value="1"/>
</dbReference>
<dbReference type="Pfam" id="PF00899">
    <property type="entry name" value="ThiF"/>
    <property type="match status" value="1"/>
</dbReference>
<feature type="domain" description="THIF-type NAD/FAD binding fold" evidence="13">
    <location>
        <begin position="9"/>
        <end position="244"/>
    </location>
</feature>
<dbReference type="InterPro" id="IPR000594">
    <property type="entry name" value="ThiF_NAD_FAD-bd"/>
</dbReference>
<dbReference type="GO" id="GO:0061605">
    <property type="term" value="F:molybdopterin-synthase adenylyltransferase activity"/>
    <property type="evidence" value="ECO:0007669"/>
    <property type="project" value="UniProtKB-EC"/>
</dbReference>
<evidence type="ECO:0000256" key="5">
    <source>
        <dbReference type="ARBA" id="ARBA00052218"/>
    </source>
</evidence>
<dbReference type="InterPro" id="IPR045886">
    <property type="entry name" value="ThiF/MoeB/HesA"/>
</dbReference>
<keyword evidence="3" id="KW-0547">Nucleotide-binding</keyword>
<evidence type="ECO:0000256" key="8">
    <source>
        <dbReference type="ARBA" id="ARBA00066884"/>
    </source>
</evidence>
<dbReference type="EC" id="2.7.7.80" evidence="8"/>
<keyword evidence="2" id="KW-0808">Transferase</keyword>
<dbReference type="GO" id="GO:0005829">
    <property type="term" value="C:cytosol"/>
    <property type="evidence" value="ECO:0007669"/>
    <property type="project" value="TreeGrafter"/>
</dbReference>
<evidence type="ECO:0000313" key="14">
    <source>
        <dbReference type="EMBL" id="MEF7613489.1"/>
    </source>
</evidence>
<evidence type="ECO:0000256" key="4">
    <source>
        <dbReference type="ARBA" id="ARBA00022840"/>
    </source>
</evidence>
<dbReference type="RefSeq" id="WP_332288427.1">
    <property type="nucleotide sequence ID" value="NZ_JAZIBG010000017.1"/>
</dbReference>
<dbReference type="AlphaFoldDB" id="A0AAW9QDJ0"/>
<evidence type="ECO:0000259" key="13">
    <source>
        <dbReference type="Pfam" id="PF00899"/>
    </source>
</evidence>
<evidence type="ECO:0000256" key="12">
    <source>
        <dbReference type="ARBA" id="ARBA00078531"/>
    </source>
</evidence>
<evidence type="ECO:0000313" key="15">
    <source>
        <dbReference type="Proteomes" id="UP001336250"/>
    </source>
</evidence>
<comment type="catalytic activity">
    <reaction evidence="5">
        <text>[molybdopterin-synthase sulfur-carrier protein]-C-terminal Gly-Gly + ATP + H(+) = [molybdopterin-synthase sulfur-carrier protein]-C-terminal Gly-Gly-AMP + diphosphate</text>
        <dbReference type="Rhea" id="RHEA:43616"/>
        <dbReference type="Rhea" id="RHEA-COMP:12159"/>
        <dbReference type="Rhea" id="RHEA-COMP:12202"/>
        <dbReference type="ChEBI" id="CHEBI:15378"/>
        <dbReference type="ChEBI" id="CHEBI:30616"/>
        <dbReference type="ChEBI" id="CHEBI:33019"/>
        <dbReference type="ChEBI" id="CHEBI:90618"/>
        <dbReference type="ChEBI" id="CHEBI:90778"/>
        <dbReference type="EC" id="2.7.7.80"/>
    </reaction>
</comment>
<gene>
    <name evidence="14" type="primary">moeB</name>
    <name evidence="14" type="ORF">V4F39_06155</name>
</gene>
<name>A0AAW9QDJ0_9BURK</name>
<reference evidence="14 15" key="1">
    <citation type="submission" date="2024-02" db="EMBL/GenBank/DDBJ databases">
        <title>Genome sequence of Aquincola sp. MAHUQ-54.</title>
        <authorList>
            <person name="Huq M.A."/>
        </authorList>
    </citation>
    <scope>NUCLEOTIDE SEQUENCE [LARGE SCALE GENOMIC DNA]</scope>
    <source>
        <strain evidence="14 15">MAHUQ-54</strain>
    </source>
</reference>
<dbReference type="PANTHER" id="PTHR10953">
    <property type="entry name" value="UBIQUITIN-ACTIVATING ENZYME E1"/>
    <property type="match status" value="1"/>
</dbReference>